<dbReference type="PANTHER" id="PTHR12658">
    <property type="entry name" value="BETA-TUBULIN COFACTOR D"/>
    <property type="match status" value="1"/>
</dbReference>
<name>A0AAW2HNQ6_9NEOP</name>
<comment type="caution">
    <text evidence="7">The sequence shown here is derived from an EMBL/GenBank/DDBJ whole genome shotgun (WGS) entry which is preliminary data.</text>
</comment>
<dbReference type="GO" id="GO:0016328">
    <property type="term" value="C:lateral plasma membrane"/>
    <property type="evidence" value="ECO:0007669"/>
    <property type="project" value="TreeGrafter"/>
</dbReference>
<evidence type="ECO:0000256" key="2">
    <source>
        <dbReference type="ARBA" id="ARBA00015003"/>
    </source>
</evidence>
<dbReference type="InterPro" id="IPR016024">
    <property type="entry name" value="ARM-type_fold"/>
</dbReference>
<protein>
    <recommendedName>
        <fullName evidence="2">Tubulin-specific chaperone D</fullName>
    </recommendedName>
</protein>
<dbReference type="InterPro" id="IPR033162">
    <property type="entry name" value="TBCD"/>
</dbReference>
<evidence type="ECO:0000256" key="1">
    <source>
        <dbReference type="ARBA" id="ARBA00006853"/>
    </source>
</evidence>
<dbReference type="GO" id="GO:0007023">
    <property type="term" value="P:post-chaperonin tubulin folding pathway"/>
    <property type="evidence" value="ECO:0007669"/>
    <property type="project" value="InterPro"/>
</dbReference>
<feature type="domain" description="Tubulin-folding cofactor D ARM repeats" evidence="6">
    <location>
        <begin position="290"/>
        <end position="529"/>
    </location>
</feature>
<dbReference type="GO" id="GO:0034333">
    <property type="term" value="P:adherens junction assembly"/>
    <property type="evidence" value="ECO:0007669"/>
    <property type="project" value="TreeGrafter"/>
</dbReference>
<evidence type="ECO:0000256" key="3">
    <source>
        <dbReference type="ARBA" id="ARBA00023186"/>
    </source>
</evidence>
<dbReference type="PANTHER" id="PTHR12658:SF0">
    <property type="entry name" value="TUBULIN-SPECIFIC CHAPERONE D"/>
    <property type="match status" value="1"/>
</dbReference>
<dbReference type="EMBL" id="JARGDH010000004">
    <property type="protein sequence ID" value="KAL0271367.1"/>
    <property type="molecule type" value="Genomic_DNA"/>
</dbReference>
<dbReference type="InterPro" id="IPR011989">
    <property type="entry name" value="ARM-like"/>
</dbReference>
<dbReference type="InterPro" id="IPR058033">
    <property type="entry name" value="ARM_TBCD_2nd"/>
</dbReference>
<dbReference type="GO" id="GO:0070830">
    <property type="term" value="P:bicellular tight junction assembly"/>
    <property type="evidence" value="ECO:0007669"/>
    <property type="project" value="TreeGrafter"/>
</dbReference>
<proteinExistence type="inferred from homology"/>
<dbReference type="GO" id="GO:0000226">
    <property type="term" value="P:microtubule cytoskeleton organization"/>
    <property type="evidence" value="ECO:0007669"/>
    <property type="project" value="TreeGrafter"/>
</dbReference>
<feature type="domain" description="Tubulin-folding cofactor D C-terminal" evidence="5">
    <location>
        <begin position="913"/>
        <end position="1095"/>
    </location>
</feature>
<dbReference type="GO" id="GO:0005096">
    <property type="term" value="F:GTPase activator activity"/>
    <property type="evidence" value="ECO:0007669"/>
    <property type="project" value="InterPro"/>
</dbReference>
<dbReference type="SUPFAM" id="SSF48371">
    <property type="entry name" value="ARM repeat"/>
    <property type="match status" value="2"/>
</dbReference>
<sequence length="1204" mass="137011">MVLEDETNDFRDEKDGENPGLGCALEMFSEHEEVMNIIDKLKSIYEDVHAVELSTEKLVYILDHYQEQPHLLDPYLDSMLNNIINIVREPESPKPLQDLAFKYIKQIMKVRGYKTVVRHLPHEVYDLEPVLQMLEKHDRSDNTVRETSYVLLLWLSIIVKVPFHMSRFDDFTVDDTVKPKTVAERILDICKIYICDTTCFTIPASYLTAHFITRSDIFHDYLNGFLEWIYKALEEMHVHATDQHINCVNALATLASILKHGKREDLVPFAKPMLKKILDSDLRTSKNTLHRKYAMKIVQRIGLVFLKPKVASWRYQRGNRSLSENLKTSDSRPNPDGDSQPSEVAVPVETEEFYVPDEIEEVIEFLLQGVRDSETVIRWSAAKGIGRVTGRLPKELADEVVESVLELLNPNESDGAWHGGCLTLAELGRRGLLLPQRLPVVVPLLLKALVYEDSRGYYSIGDHIRDAACYVAWSFARAYDPQILKPYVSTVASGLLIVSLFDREIKCRRAASAAFQENVGRQGTFPHGIDIVTTADYFSVGTRQNSFLKISVFVGQFEEYKIPLIDHLVEKKVDHWDVAIRELTSSALFNMTPLNADYMMDFVIPALLKKTKSVDLNCRHGSVIALAEVIHALKLLNRDVSQEVIEEIRQLVYYYRERGYFGGMGGEILRQGFCKFIEKCSLSKLPFHNSQVISDWQQLLDECLLSEVPVIRAKAVTALNPFFVEYYQHGDSEIVRERDIVLTRYINELSSLNQTARLGFSSAIGNLPKFMLADKINDLIPALLECMKVTEYTYKWAESRRDATKALISVVSTVGIDMLYRGDKIDTDSSNNQISIATTVGSKTMILPVVTSDCRHIQDIFQGLLMGLDDYANDSRGDVGAWVREASMSGLEKMVFMTANWNMNLLNESLMTTIIGGIGKQAVERIDRTRFHAAKILSSIIHHKNPVVPNIPQHKDLMDIVPEDYSIPENECDAFPKFVKMLSYPCYTQSIMEGFILSVGGITERLVKFSTISLLSFMKSIEDLNELNRLCSTIITIFERYQHNNRVIVPLFAFLDRLLGSGVIRSILEDPNNKFAEQLLHLAKIETHKIRDYRKLVNSMDLYCQLVQVKGAVSQRALAQMALFLCHSLRSVRKGASTKMYECLLLYGDCLSTTEENLDEVMSILSDTDWDKEPKEIRPMRNRLCELLKVPVPRPMNPTAGASS</sequence>
<accession>A0AAW2HNQ6</accession>
<dbReference type="Gene3D" id="1.25.10.10">
    <property type="entry name" value="Leucine-rich Repeat Variant"/>
    <property type="match status" value="2"/>
</dbReference>
<evidence type="ECO:0000256" key="4">
    <source>
        <dbReference type="SAM" id="MobiDB-lite"/>
    </source>
</evidence>
<dbReference type="Pfam" id="PF23579">
    <property type="entry name" value="ARM_TBCD"/>
    <property type="match status" value="1"/>
</dbReference>
<dbReference type="GO" id="GO:0007021">
    <property type="term" value="P:tubulin complex assembly"/>
    <property type="evidence" value="ECO:0007669"/>
    <property type="project" value="InterPro"/>
</dbReference>
<organism evidence="7">
    <name type="scientific">Menopon gallinae</name>
    <name type="common">poultry shaft louse</name>
    <dbReference type="NCBI Taxonomy" id="328185"/>
    <lineage>
        <taxon>Eukaryota</taxon>
        <taxon>Metazoa</taxon>
        <taxon>Ecdysozoa</taxon>
        <taxon>Arthropoda</taxon>
        <taxon>Hexapoda</taxon>
        <taxon>Insecta</taxon>
        <taxon>Pterygota</taxon>
        <taxon>Neoptera</taxon>
        <taxon>Paraneoptera</taxon>
        <taxon>Psocodea</taxon>
        <taxon>Troctomorpha</taxon>
        <taxon>Phthiraptera</taxon>
        <taxon>Amblycera</taxon>
        <taxon>Menoponidae</taxon>
        <taxon>Menopon</taxon>
    </lineage>
</organism>
<comment type="similarity">
    <text evidence="1">Belongs to the TBCD family.</text>
</comment>
<dbReference type="AlphaFoldDB" id="A0AAW2HNQ6"/>
<evidence type="ECO:0000313" key="7">
    <source>
        <dbReference type="EMBL" id="KAL0271367.1"/>
    </source>
</evidence>
<dbReference type="InterPro" id="IPR022577">
    <property type="entry name" value="TBCD_C"/>
</dbReference>
<keyword evidence="3" id="KW-0143">Chaperone</keyword>
<feature type="region of interest" description="Disordered" evidence="4">
    <location>
        <begin position="324"/>
        <end position="345"/>
    </location>
</feature>
<reference evidence="7" key="1">
    <citation type="journal article" date="2024" name="Gigascience">
        <title>Chromosome-level genome of the poultry shaft louse Menopon gallinae provides insight into the host-switching and adaptive evolution of parasitic lice.</title>
        <authorList>
            <person name="Xu Y."/>
            <person name="Ma L."/>
            <person name="Liu S."/>
            <person name="Liang Y."/>
            <person name="Liu Q."/>
            <person name="He Z."/>
            <person name="Tian L."/>
            <person name="Duan Y."/>
            <person name="Cai W."/>
            <person name="Li H."/>
            <person name="Song F."/>
        </authorList>
    </citation>
    <scope>NUCLEOTIDE SEQUENCE</scope>
    <source>
        <strain evidence="7">Cailab_2023a</strain>
    </source>
</reference>
<dbReference type="Pfam" id="PF12612">
    <property type="entry name" value="TFCD_C"/>
    <property type="match status" value="1"/>
</dbReference>
<dbReference type="GO" id="GO:0048487">
    <property type="term" value="F:beta-tubulin binding"/>
    <property type="evidence" value="ECO:0007669"/>
    <property type="project" value="InterPro"/>
</dbReference>
<evidence type="ECO:0000259" key="5">
    <source>
        <dbReference type="Pfam" id="PF12612"/>
    </source>
</evidence>
<evidence type="ECO:0000259" key="6">
    <source>
        <dbReference type="Pfam" id="PF25767"/>
    </source>
</evidence>
<gene>
    <name evidence="7" type="ORF">PYX00_008475</name>
</gene>
<dbReference type="Pfam" id="PF25767">
    <property type="entry name" value="ARM_TBCD_2nd"/>
    <property type="match status" value="1"/>
</dbReference>